<dbReference type="SUPFAM" id="SSF54909">
    <property type="entry name" value="Dimeric alpha+beta barrel"/>
    <property type="match status" value="1"/>
</dbReference>
<evidence type="ECO:0000256" key="1">
    <source>
        <dbReference type="ARBA" id="ARBA00001970"/>
    </source>
</evidence>
<keyword evidence="9" id="KW-0472">Membrane</keyword>
<dbReference type="GO" id="GO:0004601">
    <property type="term" value="F:peroxidase activity"/>
    <property type="evidence" value="ECO:0007669"/>
    <property type="project" value="UniProtKB-KW"/>
</dbReference>
<gene>
    <name evidence="12" type="ORF">FB561_5055</name>
</gene>
<evidence type="ECO:0000256" key="6">
    <source>
        <dbReference type="ARBA" id="ARBA00023002"/>
    </source>
</evidence>
<comment type="similarity">
    <text evidence="8">Belongs to the DyP-type peroxidase family.</text>
</comment>
<organism evidence="12 13">
    <name type="scientific">Kribbella amoyensis</name>
    <dbReference type="NCBI Taxonomy" id="996641"/>
    <lineage>
        <taxon>Bacteria</taxon>
        <taxon>Bacillati</taxon>
        <taxon>Actinomycetota</taxon>
        <taxon>Actinomycetes</taxon>
        <taxon>Propionibacteriales</taxon>
        <taxon>Kribbellaceae</taxon>
        <taxon>Kribbella</taxon>
    </lineage>
</organism>
<keyword evidence="5" id="KW-0732">Signal</keyword>
<dbReference type="PANTHER" id="PTHR30521">
    <property type="entry name" value="DEFERROCHELATASE/PEROXIDASE"/>
    <property type="match status" value="1"/>
</dbReference>
<dbReference type="PROSITE" id="PS51404">
    <property type="entry name" value="DYP_PEROXIDASE"/>
    <property type="match status" value="1"/>
</dbReference>
<feature type="transmembrane region" description="Helical" evidence="9">
    <location>
        <begin position="12"/>
        <end position="34"/>
    </location>
</feature>
<keyword evidence="6" id="KW-0560">Oxidoreductase</keyword>
<proteinExistence type="inferred from homology"/>
<keyword evidence="13" id="KW-1185">Reference proteome</keyword>
<comment type="cofactor">
    <cofactor evidence="1">
        <name>heme b</name>
        <dbReference type="ChEBI" id="CHEBI:60344"/>
    </cofactor>
</comment>
<dbReference type="GO" id="GO:0046872">
    <property type="term" value="F:metal ion binding"/>
    <property type="evidence" value="ECO:0007669"/>
    <property type="project" value="UniProtKB-KW"/>
</dbReference>
<keyword evidence="2 12" id="KW-0575">Peroxidase</keyword>
<dbReference type="NCBIfam" id="TIGR01413">
    <property type="entry name" value="Dyp_perox_fam"/>
    <property type="match status" value="1"/>
</dbReference>
<dbReference type="InterPro" id="IPR006314">
    <property type="entry name" value="Dyp_peroxidase"/>
</dbReference>
<keyword evidence="9" id="KW-1133">Transmembrane helix</keyword>
<dbReference type="Proteomes" id="UP000318380">
    <property type="component" value="Unassembled WGS sequence"/>
</dbReference>
<dbReference type="InterPro" id="IPR011008">
    <property type="entry name" value="Dimeric_a/b-barrel"/>
</dbReference>
<dbReference type="InterPro" id="IPR048328">
    <property type="entry name" value="Dyp_perox_C"/>
</dbReference>
<dbReference type="PANTHER" id="PTHR30521:SF4">
    <property type="entry name" value="DEFERROCHELATASE"/>
    <property type="match status" value="1"/>
</dbReference>
<protein>
    <submittedName>
        <fullName evidence="12">Dye decolorizing peroxidase</fullName>
    </submittedName>
</protein>
<dbReference type="InterPro" id="IPR006311">
    <property type="entry name" value="TAT_signal"/>
</dbReference>
<evidence type="ECO:0000259" key="11">
    <source>
        <dbReference type="Pfam" id="PF20628"/>
    </source>
</evidence>
<name>A0A561BYB6_9ACTN</name>
<evidence type="ECO:0000256" key="4">
    <source>
        <dbReference type="ARBA" id="ARBA00022723"/>
    </source>
</evidence>
<reference evidence="12 13" key="1">
    <citation type="submission" date="2019-06" db="EMBL/GenBank/DDBJ databases">
        <title>Sequencing the genomes of 1000 actinobacteria strains.</title>
        <authorList>
            <person name="Klenk H.-P."/>
        </authorList>
    </citation>
    <scope>NUCLEOTIDE SEQUENCE [LARGE SCALE GENOMIC DNA]</scope>
    <source>
        <strain evidence="12 13">DSM 24683</strain>
    </source>
</reference>
<keyword evidence="3" id="KW-0349">Heme</keyword>
<evidence type="ECO:0000256" key="2">
    <source>
        <dbReference type="ARBA" id="ARBA00022559"/>
    </source>
</evidence>
<dbReference type="EMBL" id="VIVK01000001">
    <property type="protein sequence ID" value="TWD83886.1"/>
    <property type="molecule type" value="Genomic_DNA"/>
</dbReference>
<dbReference type="GO" id="GO:0020037">
    <property type="term" value="F:heme binding"/>
    <property type="evidence" value="ECO:0007669"/>
    <property type="project" value="InterPro"/>
</dbReference>
<evidence type="ECO:0000256" key="3">
    <source>
        <dbReference type="ARBA" id="ARBA00022617"/>
    </source>
</evidence>
<evidence type="ECO:0000256" key="8">
    <source>
        <dbReference type="ARBA" id="ARBA00025737"/>
    </source>
</evidence>
<evidence type="ECO:0000259" key="10">
    <source>
        <dbReference type="Pfam" id="PF04261"/>
    </source>
</evidence>
<evidence type="ECO:0000256" key="7">
    <source>
        <dbReference type="ARBA" id="ARBA00023004"/>
    </source>
</evidence>
<sequence>MTEQTGPSRRRLFGYAGAAVAGAVVAGGATAAGLRAEGNDPVEAGQTRDLTPYGDHQPAIAAAPPKHAELVALNLLGGSDRAALGRLMRLWTADIVALTAGRPAPGDTAPELAVPNAALTVTVGFGPRVFTLPGLTTAKPPGFAELPVMKHDRLQPGWSGGDLLVLVGADDPVSVVHAVRRLVADAAPFAEPTWRQSGFWNGTGPDGRPVTGRNLFGQVDGTGNPAPGTPDFDATVWAEGPEWFRGGTTLVVRRIMMNLDTWDELTRSEQERAVGRKLSTGAPLTGTAEHDDLDLDARDADGRLVIAGNAHSRLSHPSENDGRRIFRKGLNYVRDTGAVRESGLVFLSYQADVSGQFLPLLARLDAADALNEWTTTIGSAVFAIPPGFREGGWLAESLLR</sequence>
<dbReference type="RefSeq" id="WP_145810851.1">
    <property type="nucleotide sequence ID" value="NZ_VIVK01000001.1"/>
</dbReference>
<dbReference type="Pfam" id="PF20628">
    <property type="entry name" value="Dyp_perox_C"/>
    <property type="match status" value="1"/>
</dbReference>
<keyword evidence="9" id="KW-0812">Transmembrane</keyword>
<evidence type="ECO:0000313" key="12">
    <source>
        <dbReference type="EMBL" id="TWD83886.1"/>
    </source>
</evidence>
<accession>A0A561BYB6</accession>
<dbReference type="Pfam" id="PF04261">
    <property type="entry name" value="Dyp_perox_N"/>
    <property type="match status" value="1"/>
</dbReference>
<keyword evidence="7" id="KW-0408">Iron</keyword>
<evidence type="ECO:0000313" key="13">
    <source>
        <dbReference type="Proteomes" id="UP000318380"/>
    </source>
</evidence>
<feature type="domain" description="Dyp-type peroxidase C-terminal" evidence="11">
    <location>
        <begin position="212"/>
        <end position="387"/>
    </location>
</feature>
<dbReference type="GO" id="GO:0005829">
    <property type="term" value="C:cytosol"/>
    <property type="evidence" value="ECO:0007669"/>
    <property type="project" value="TreeGrafter"/>
</dbReference>
<feature type="domain" description="Dyp-type peroxidase N-terminal" evidence="10">
    <location>
        <begin position="57"/>
        <end position="199"/>
    </location>
</feature>
<keyword evidence="4" id="KW-0479">Metal-binding</keyword>
<evidence type="ECO:0000256" key="5">
    <source>
        <dbReference type="ARBA" id="ARBA00022729"/>
    </source>
</evidence>
<dbReference type="OrthoDB" id="9781066at2"/>
<comment type="caution">
    <text evidence="12">The sequence shown here is derived from an EMBL/GenBank/DDBJ whole genome shotgun (WGS) entry which is preliminary data.</text>
</comment>
<evidence type="ECO:0000256" key="9">
    <source>
        <dbReference type="SAM" id="Phobius"/>
    </source>
</evidence>
<dbReference type="InterPro" id="IPR048327">
    <property type="entry name" value="Dyp_perox_N"/>
</dbReference>
<dbReference type="PROSITE" id="PS51318">
    <property type="entry name" value="TAT"/>
    <property type="match status" value="1"/>
</dbReference>
<dbReference type="AlphaFoldDB" id="A0A561BYB6"/>